<evidence type="ECO:0008006" key="2">
    <source>
        <dbReference type="Google" id="ProtNLM"/>
    </source>
</evidence>
<sequence>VRRNGTTYCIFSFLSNLVPYTITDTSFKRSNFPMYDDSRDAFLSAGYKAATTDQAKQALSFDCTFVTDSDTSNVSPTASTSKKRKRVNAEDYEEVLLHSLTKPYEPNPIDGFVSRLAERLRRLSYQSRSKLEIELLSKLYQAEEEERNRRDMM</sequence>
<dbReference type="EMBL" id="GL766537">
    <property type="protein sequence ID" value="EFZ15062.1"/>
    <property type="molecule type" value="Genomic_DNA"/>
</dbReference>
<reference evidence="1" key="1">
    <citation type="journal article" date="2011" name="Proc. Natl. Acad. Sci. U.S.A.">
        <title>The genome of the fire ant Solenopsis invicta.</title>
        <authorList>
            <person name="Wurm Y."/>
            <person name="Wang J."/>
            <person name="Riba-Grognuz O."/>
            <person name="Corona M."/>
            <person name="Nygaard S."/>
            <person name="Hunt B.G."/>
            <person name="Ingram K.K."/>
            <person name="Falquet L."/>
            <person name="Nipitwattanaphon M."/>
            <person name="Gotzek D."/>
            <person name="Dijkstra M.B."/>
            <person name="Oettler J."/>
            <person name="Comtesse F."/>
            <person name="Shih C.J."/>
            <person name="Wu W.J."/>
            <person name="Yang C.C."/>
            <person name="Thomas J."/>
            <person name="Beaudoing E."/>
            <person name="Pradervand S."/>
            <person name="Flegel V."/>
            <person name="Cook E.D."/>
            <person name="Fabbretti R."/>
            <person name="Stockinger H."/>
            <person name="Long L."/>
            <person name="Farmerie W.G."/>
            <person name="Oakey J."/>
            <person name="Boomsma J.J."/>
            <person name="Pamilo P."/>
            <person name="Yi S.V."/>
            <person name="Heinze J."/>
            <person name="Goodisman M.A."/>
            <person name="Farinelli L."/>
            <person name="Harshman K."/>
            <person name="Hulo N."/>
            <person name="Cerutti L."/>
            <person name="Xenarios I."/>
            <person name="Shoemaker D."/>
            <person name="Keller L."/>
        </authorList>
    </citation>
    <scope>NUCLEOTIDE SEQUENCE [LARGE SCALE GENOMIC DNA]</scope>
</reference>
<proteinExistence type="predicted"/>
<name>E9IWJ1_SOLIN</name>
<organism>
    <name type="scientific">Solenopsis invicta</name>
    <name type="common">Red imported fire ant</name>
    <name type="synonym">Solenopsis wagneri</name>
    <dbReference type="NCBI Taxonomy" id="13686"/>
    <lineage>
        <taxon>Eukaryota</taxon>
        <taxon>Metazoa</taxon>
        <taxon>Ecdysozoa</taxon>
        <taxon>Arthropoda</taxon>
        <taxon>Hexapoda</taxon>
        <taxon>Insecta</taxon>
        <taxon>Pterygota</taxon>
        <taxon>Neoptera</taxon>
        <taxon>Endopterygota</taxon>
        <taxon>Hymenoptera</taxon>
        <taxon>Apocrita</taxon>
        <taxon>Aculeata</taxon>
        <taxon>Formicoidea</taxon>
        <taxon>Formicidae</taxon>
        <taxon>Myrmicinae</taxon>
        <taxon>Solenopsis</taxon>
    </lineage>
</organism>
<gene>
    <name evidence="1" type="ORF">SINV_15830</name>
</gene>
<feature type="non-terminal residue" evidence="1">
    <location>
        <position position="1"/>
    </location>
</feature>
<feature type="non-terminal residue" evidence="1">
    <location>
        <position position="153"/>
    </location>
</feature>
<dbReference type="HOGENOM" id="CLU_1717871_0_0_1"/>
<dbReference type="AlphaFoldDB" id="E9IWJ1"/>
<evidence type="ECO:0000313" key="1">
    <source>
        <dbReference type="EMBL" id="EFZ15062.1"/>
    </source>
</evidence>
<accession>E9IWJ1</accession>
<protein>
    <recommendedName>
        <fullName evidence="2">BESS domain-containing protein</fullName>
    </recommendedName>
</protein>